<keyword evidence="1" id="KW-0812">Transmembrane</keyword>
<organism evidence="2">
    <name type="scientific">Plectosphaerella sp</name>
    <dbReference type="NCBI Taxonomy" id="1929893"/>
    <lineage>
        <taxon>Eukaryota</taxon>
        <taxon>Fungi</taxon>
        <taxon>Dikarya</taxon>
        <taxon>Ascomycota</taxon>
        <taxon>Pezizomycotina</taxon>
        <taxon>Sordariomycetes</taxon>
        <taxon>Hypocreomycetidae</taxon>
        <taxon>Glomerellales</taxon>
        <taxon>Plectosphaerellaceae</taxon>
        <taxon>Plectosphaerella</taxon>
    </lineage>
</organism>
<keyword evidence="1" id="KW-1133">Transmembrane helix</keyword>
<keyword evidence="2" id="KW-0496">Mitochondrion</keyword>
<dbReference type="EMBL" id="MK697668">
    <property type="protein sequence ID" value="QCG70049.1"/>
    <property type="molecule type" value="Genomic_DNA"/>
</dbReference>
<evidence type="ECO:0000256" key="1">
    <source>
        <dbReference type="SAM" id="Phobius"/>
    </source>
</evidence>
<evidence type="ECO:0000313" key="2">
    <source>
        <dbReference type="EMBL" id="QCG70049.1"/>
    </source>
</evidence>
<sequence>MLQAATIYRILYPRIFSILKIVGTTHSVSNETFYGFTYFIGFFTTLFPGVFIVIYLLLFSIFFIYIIFYYLISKIDWIKNKTNKEFDLIENKKFIFYIIKYLFIIIFMAFLGLIVNNIISMELIYFGYYIFKRFHMTLCWLSSMLLFYSYIYFFVLKKFSGINWNIQIYPLLFIYRFLVFFILRVILYIICTEEYSIYLSQGLISIFLFPNIILNILNRISDIFDYIIFMSPGITVVHADGLNFKEYLHDKYTKDNPQSDPTNYPRLMDIPRMPPLDRATNFAIEELFYRSPAHENIFLEEYTFFFARMARGRHYLYPCELREVNYMCIEVNSPMVSMPVFIKFYGIPTYPLPQNFVTIEYIDKDKELFIYVGQRDVINYIVSERVYTIKAPGSGNRENFSPLDFWHLNKKIYVDDLNGQGVLIGNSSGRISDKKDRVAIYQEAFLRQKYNLKRMTD</sequence>
<protein>
    <submittedName>
        <fullName evidence="2">Uncharacterized protein</fullName>
    </submittedName>
</protein>
<accession>A0A4D6SUC5</accession>
<dbReference type="AlphaFoldDB" id="A0A4D6SUC5"/>
<name>A0A4D6SUC5_9PEZI</name>
<feature type="transmembrane region" description="Helical" evidence="1">
    <location>
        <begin position="134"/>
        <end position="156"/>
    </location>
</feature>
<feature type="transmembrane region" description="Helical" evidence="1">
    <location>
        <begin position="168"/>
        <end position="190"/>
    </location>
</feature>
<geneLocation type="mitochondrion" evidence="2"/>
<feature type="transmembrane region" description="Helical" evidence="1">
    <location>
        <begin position="46"/>
        <end position="73"/>
    </location>
</feature>
<reference evidence="2" key="1">
    <citation type="submission" date="2019-03" db="EMBL/GenBank/DDBJ databases">
        <title>Characterization of the complete mitochondrial genome of Plectosphaerella sp. (Hypocreomycetidae: Glomerellales).</title>
        <authorList>
            <person name="Wang Q."/>
        </authorList>
    </citation>
    <scope>NUCLEOTIDE SEQUENCE</scope>
</reference>
<gene>
    <name evidence="2" type="primary">orf457</name>
</gene>
<proteinExistence type="predicted"/>
<keyword evidence="1" id="KW-0472">Membrane</keyword>
<feature type="transmembrane region" description="Helical" evidence="1">
    <location>
        <begin position="94"/>
        <end position="114"/>
    </location>
</feature>
<feature type="transmembrane region" description="Helical" evidence="1">
    <location>
        <begin position="196"/>
        <end position="217"/>
    </location>
</feature>